<dbReference type="InterPro" id="IPR008254">
    <property type="entry name" value="Flavodoxin/NO_synth"/>
</dbReference>
<dbReference type="Proteomes" id="UP000243884">
    <property type="component" value="Unassembled WGS sequence"/>
</dbReference>
<dbReference type="GO" id="GO:0016651">
    <property type="term" value="F:oxidoreductase activity, acting on NAD(P)H"/>
    <property type="evidence" value="ECO:0007669"/>
    <property type="project" value="UniProtKB-ARBA"/>
</dbReference>
<dbReference type="AlphaFoldDB" id="A0A1W1Y3H8"/>
<keyword evidence="7" id="KW-0249">Electron transport</keyword>
<dbReference type="Gene3D" id="3.40.50.360">
    <property type="match status" value="1"/>
</dbReference>
<evidence type="ECO:0000256" key="6">
    <source>
        <dbReference type="ARBA" id="ARBA00022643"/>
    </source>
</evidence>
<name>A0A1W1Y3H8_9LACT</name>
<accession>A0A1W1Y3H8</accession>
<dbReference type="InterPro" id="IPR050619">
    <property type="entry name" value="Flavodoxin"/>
</dbReference>
<comment type="function">
    <text evidence="2">Low-potential electron donor to a number of redox enzymes.</text>
</comment>
<proteinExistence type="inferred from homology"/>
<evidence type="ECO:0000256" key="5">
    <source>
        <dbReference type="ARBA" id="ARBA00022630"/>
    </source>
</evidence>
<keyword evidence="6" id="KW-0288">FMN</keyword>
<evidence type="ECO:0000259" key="8">
    <source>
        <dbReference type="PROSITE" id="PS50902"/>
    </source>
</evidence>
<evidence type="ECO:0000256" key="4">
    <source>
        <dbReference type="ARBA" id="ARBA00022448"/>
    </source>
</evidence>
<dbReference type="Pfam" id="PF00258">
    <property type="entry name" value="Flavodoxin_1"/>
    <property type="match status" value="1"/>
</dbReference>
<dbReference type="InterPro" id="IPR029039">
    <property type="entry name" value="Flavoprotein-like_sf"/>
</dbReference>
<dbReference type="PANTHER" id="PTHR42809">
    <property type="entry name" value="FLAVODOXIN 2"/>
    <property type="match status" value="1"/>
</dbReference>
<dbReference type="STRING" id="371602.SAMN04487984_0276"/>
<keyword evidence="10" id="KW-1185">Reference proteome</keyword>
<evidence type="ECO:0000256" key="7">
    <source>
        <dbReference type="ARBA" id="ARBA00022982"/>
    </source>
</evidence>
<comment type="cofactor">
    <cofactor evidence="1">
        <name>FMN</name>
        <dbReference type="ChEBI" id="CHEBI:58210"/>
    </cofactor>
</comment>
<evidence type="ECO:0000256" key="1">
    <source>
        <dbReference type="ARBA" id="ARBA00001917"/>
    </source>
</evidence>
<evidence type="ECO:0000313" key="9">
    <source>
        <dbReference type="EMBL" id="SMC30780.1"/>
    </source>
</evidence>
<gene>
    <name evidence="9" type="ORF">SAMN04487984_0276</name>
</gene>
<protein>
    <submittedName>
        <fullName evidence="9">Flavodoxin, short chain</fullName>
    </submittedName>
</protein>
<dbReference type="EMBL" id="FWXK01000001">
    <property type="protein sequence ID" value="SMC30780.1"/>
    <property type="molecule type" value="Genomic_DNA"/>
</dbReference>
<feature type="domain" description="Flavodoxin-like" evidence="8">
    <location>
        <begin position="4"/>
        <end position="144"/>
    </location>
</feature>
<reference evidence="10" key="1">
    <citation type="submission" date="2017-04" db="EMBL/GenBank/DDBJ databases">
        <authorList>
            <person name="Varghese N."/>
            <person name="Submissions S."/>
        </authorList>
    </citation>
    <scope>NUCLEOTIDE SEQUENCE [LARGE SCALE GENOMIC DNA]</scope>
    <source>
        <strain evidence="10">DSM 21500</strain>
    </source>
</reference>
<dbReference type="PANTHER" id="PTHR42809:SF1">
    <property type="entry name" value="FLAVODOXIN 1"/>
    <property type="match status" value="1"/>
</dbReference>
<evidence type="ECO:0000313" key="10">
    <source>
        <dbReference type="Proteomes" id="UP000243884"/>
    </source>
</evidence>
<dbReference type="OrthoDB" id="9790745at2"/>
<dbReference type="PROSITE" id="PS50902">
    <property type="entry name" value="FLAVODOXIN_LIKE"/>
    <property type="match status" value="1"/>
</dbReference>
<evidence type="ECO:0000256" key="3">
    <source>
        <dbReference type="ARBA" id="ARBA00005267"/>
    </source>
</evidence>
<dbReference type="RefSeq" id="WP_084097880.1">
    <property type="nucleotide sequence ID" value="NZ_FWXK01000001.1"/>
</dbReference>
<evidence type="ECO:0000256" key="2">
    <source>
        <dbReference type="ARBA" id="ARBA00003297"/>
    </source>
</evidence>
<sequence>MTKALVSFASLTGNTEEMAEILADELSSLGVDTRLEECSTVLGSDFEAVDICVVATYTYGVDAEIPDEMLDLYEDLETMNLNGKVFATLGSGDHYYPKFCQSVDDFTERFLAIGAKQVGDPIKAELSPEPEDIEAIKELAQKLVNAVS</sequence>
<dbReference type="SUPFAM" id="SSF52218">
    <property type="entry name" value="Flavoproteins"/>
    <property type="match status" value="1"/>
</dbReference>
<keyword evidence="4" id="KW-0813">Transport</keyword>
<keyword evidence="5" id="KW-0285">Flavoprotein</keyword>
<organism evidence="9 10">
    <name type="scientific">Aerococcus suis</name>
    <dbReference type="NCBI Taxonomy" id="371602"/>
    <lineage>
        <taxon>Bacteria</taxon>
        <taxon>Bacillati</taxon>
        <taxon>Bacillota</taxon>
        <taxon>Bacilli</taxon>
        <taxon>Lactobacillales</taxon>
        <taxon>Aerococcaceae</taxon>
        <taxon>Aerococcus</taxon>
    </lineage>
</organism>
<dbReference type="GO" id="GO:0010181">
    <property type="term" value="F:FMN binding"/>
    <property type="evidence" value="ECO:0007669"/>
    <property type="project" value="InterPro"/>
</dbReference>
<comment type="similarity">
    <text evidence="3">Belongs to the flavodoxin family.</text>
</comment>
<dbReference type="NCBIfam" id="NF005587">
    <property type="entry name" value="PRK07308.1"/>
    <property type="match status" value="1"/>
</dbReference>